<keyword evidence="6" id="KW-0472">Membrane</keyword>
<dbReference type="PATRIC" id="fig|176280.10.peg.387"/>
<dbReference type="PANTHER" id="PTHR37316:SF1">
    <property type="entry name" value="TEICHOIC ACID GLYCEROL-PHOSPHATE PRIMASE"/>
    <property type="match status" value="1"/>
</dbReference>
<evidence type="ECO:0000313" key="7">
    <source>
        <dbReference type="EMBL" id="AAO04010.1"/>
    </source>
</evidence>
<sequence>MRLIIKKIYIIAIVLLNMVFKPFNVNSKHIVIMMTFKQDILPIIEALCSEGYHVTVIGKKIYQKDINNINHAYFIPAGNKYIMRHMKVLSKAKIIILDTYYLMMGGYQKKKGQTVIQTWHAAGALKNFGLTDHQVDLKNKAMVRQYKKVYDATDYYLVGGEKMAQCFIQSFDASPSQMLKFGLPRLTQYFRSNLKLEQQRLKKKYHITNKLAVYVPTYREGQVAQRTIDKENFERHLPNYTLLSHLHPSTVDCQTSHSIDVTSLLIMADIIISDYSSLPIEASALNKPTLIYNYDEQQYEKVRGLNEFYYAIPERYKMSNEESIIQAIQDNDEQFQSLFNDWHQYNSKDSLNQLVHFINKLVK</sequence>
<organism evidence="7 8">
    <name type="scientific">Staphylococcus epidermidis (strain ATCC 12228 / FDA PCI 1200)</name>
    <dbReference type="NCBI Taxonomy" id="176280"/>
    <lineage>
        <taxon>Bacteria</taxon>
        <taxon>Bacillati</taxon>
        <taxon>Bacillota</taxon>
        <taxon>Bacilli</taxon>
        <taxon>Bacillales</taxon>
        <taxon>Staphylococcaceae</taxon>
        <taxon>Staphylococcus</taxon>
    </lineage>
</organism>
<dbReference type="Gene3D" id="3.40.50.12580">
    <property type="match status" value="1"/>
</dbReference>
<dbReference type="GO" id="GO:0005886">
    <property type="term" value="C:plasma membrane"/>
    <property type="evidence" value="ECO:0007669"/>
    <property type="project" value="UniProtKB-SubCell"/>
</dbReference>
<comment type="subcellular location">
    <subcellularLocation>
        <location evidence="1">Cell membrane</location>
        <topology evidence="1">Peripheral membrane protein</topology>
    </subcellularLocation>
</comment>
<protein>
    <submittedName>
        <fullName evidence="7">Teichoic acid biosynthesis protein B</fullName>
    </submittedName>
</protein>
<evidence type="ECO:0000256" key="5">
    <source>
        <dbReference type="ARBA" id="ARBA00022944"/>
    </source>
</evidence>
<dbReference type="InterPro" id="IPR043148">
    <property type="entry name" value="TagF_C"/>
</dbReference>
<dbReference type="OrthoDB" id="9811865at2"/>
<dbReference type="GO" id="GO:0019350">
    <property type="term" value="P:teichoic acid biosynthetic process"/>
    <property type="evidence" value="ECO:0007669"/>
    <property type="project" value="UniProtKB-KW"/>
</dbReference>
<evidence type="ECO:0000256" key="3">
    <source>
        <dbReference type="ARBA" id="ARBA00022475"/>
    </source>
</evidence>
<dbReference type="NCBIfam" id="NF041711">
    <property type="entry name" value="TagprimaseTarB"/>
    <property type="match status" value="1"/>
</dbReference>
<dbReference type="InterPro" id="IPR051612">
    <property type="entry name" value="Teichoic_Acid_Biosynth"/>
</dbReference>
<dbReference type="HOGENOM" id="CLU_029598_0_1_9"/>
<dbReference type="GeneID" id="50019430"/>
<gene>
    <name evidence="7" type="ordered locus">SE_0413</name>
</gene>
<name>A0A0H2VGJ7_STAES</name>
<dbReference type="PANTHER" id="PTHR37316">
    <property type="entry name" value="TEICHOIC ACID GLYCEROL-PHOSPHATE PRIMASE"/>
    <property type="match status" value="1"/>
</dbReference>
<dbReference type="EMBL" id="AE015929">
    <property type="protein sequence ID" value="AAO04010.1"/>
    <property type="molecule type" value="Genomic_DNA"/>
</dbReference>
<evidence type="ECO:0000256" key="6">
    <source>
        <dbReference type="ARBA" id="ARBA00023136"/>
    </source>
</evidence>
<comment type="similarity">
    <text evidence="2">Belongs to the CDP-glycerol glycerophosphotransferase family.</text>
</comment>
<dbReference type="Proteomes" id="UP000001411">
    <property type="component" value="Chromosome"/>
</dbReference>
<proteinExistence type="inferred from homology"/>
<dbReference type="RefSeq" id="WP_001832991.1">
    <property type="nucleotide sequence ID" value="NC_004461.1"/>
</dbReference>
<dbReference type="SUPFAM" id="SSF53756">
    <property type="entry name" value="UDP-Glycosyltransferase/glycogen phosphorylase"/>
    <property type="match status" value="1"/>
</dbReference>
<reference evidence="7 8" key="1">
    <citation type="journal article" date="2003" name="Mol. Microbiol.">
        <title>Genome-based analysis of virulence genes in a non-biofilm-forming Staphylococcus epidermidis strain (ATCC 12228).</title>
        <authorList>
            <person name="Zhang Y.Q."/>
            <person name="Ren S.X."/>
            <person name="Li H.L."/>
            <person name="Wang Y.X."/>
            <person name="Fu G."/>
            <person name="Yang J."/>
            <person name="Qin Z.Q."/>
            <person name="Miao Y.G."/>
            <person name="Wang W.Y."/>
            <person name="Chen R.S."/>
            <person name="Shen Y."/>
            <person name="Chen Z."/>
            <person name="Yuan Z.H."/>
            <person name="Zhao G.P."/>
            <person name="Qu D."/>
            <person name="Danchin A."/>
            <person name="Wen Y.M."/>
        </authorList>
    </citation>
    <scope>NUCLEOTIDE SEQUENCE [LARGE SCALE GENOMIC DNA]</scope>
    <source>
        <strain evidence="8">ATCC 12228 / FDA PCI 1200</strain>
    </source>
</reference>
<dbReference type="eggNOG" id="COG1887">
    <property type="taxonomic scope" value="Bacteria"/>
</dbReference>
<dbReference type="Pfam" id="PF04464">
    <property type="entry name" value="Glyphos_transf"/>
    <property type="match status" value="1"/>
</dbReference>
<dbReference type="KEGG" id="sep:SE_0413"/>
<evidence type="ECO:0000256" key="1">
    <source>
        <dbReference type="ARBA" id="ARBA00004202"/>
    </source>
</evidence>
<dbReference type="InterPro" id="IPR043149">
    <property type="entry name" value="TagF_N"/>
</dbReference>
<dbReference type="GO" id="GO:0047355">
    <property type="term" value="F:CDP-glycerol glycerophosphotransferase activity"/>
    <property type="evidence" value="ECO:0007669"/>
    <property type="project" value="InterPro"/>
</dbReference>
<keyword evidence="4" id="KW-0808">Transferase</keyword>
<dbReference type="InterPro" id="IPR007554">
    <property type="entry name" value="Glycerophosphate_synth"/>
</dbReference>
<dbReference type="Gene3D" id="3.40.50.11820">
    <property type="match status" value="1"/>
</dbReference>
<dbReference type="InterPro" id="IPR049698">
    <property type="entry name" value="TarB"/>
</dbReference>
<keyword evidence="5" id="KW-0777">Teichoic acid biosynthesis</keyword>
<evidence type="ECO:0000256" key="2">
    <source>
        <dbReference type="ARBA" id="ARBA00010488"/>
    </source>
</evidence>
<evidence type="ECO:0000313" key="8">
    <source>
        <dbReference type="Proteomes" id="UP000001411"/>
    </source>
</evidence>
<accession>A0A0H2VGJ7</accession>
<dbReference type="AlphaFoldDB" id="A0A0H2VGJ7"/>
<evidence type="ECO:0000256" key="4">
    <source>
        <dbReference type="ARBA" id="ARBA00022679"/>
    </source>
</evidence>
<keyword evidence="3" id="KW-1003">Cell membrane</keyword>